<keyword evidence="4" id="KW-0378">Hydrolase</keyword>
<keyword evidence="4" id="KW-0418">Kinase</keyword>
<sequence>MRNQIPYNESDRLKELYGLRILDEQSEQEFNDVVELASQICNVPVSLISLLEVNRQWFKAAKGLDIKETPHEIAFCSYGISEEDGFFEITDTLYDTRFKNNNAANSESHLRYYAGTPLVTSRGFKVGTLCVADVKPNRLNAHQIFALKVLSQQVTKMIELKLANNKVENQNQHLQHENEMQQLMLSIIAHDVRNPIAAIKGVMDFVATNNIPEADKQKLTGMYAEQLDVTLDLLNNLVDWSKMQITMNDVMLQNLNLFDTAESLLKQFQLSARFKNNSLINLVEKDLYLHTDNNMLRFIIRNLIANANKYTENGSITLYAHSEKDKIVFTVNDTGTGMSKEKVKNLFNKTMIESTPGTNYEKGSGLGLILTKGFIDCLNGKVEVESEEGKGTTVYLYFNR</sequence>
<organism evidence="4">
    <name type="scientific">mine drainage metagenome</name>
    <dbReference type="NCBI Taxonomy" id="410659"/>
    <lineage>
        <taxon>unclassified sequences</taxon>
        <taxon>metagenomes</taxon>
        <taxon>ecological metagenomes</taxon>
    </lineage>
</organism>
<dbReference type="EC" id="3.1.3.-" evidence="4"/>
<dbReference type="SMART" id="SM00388">
    <property type="entry name" value="HisKA"/>
    <property type="match status" value="1"/>
</dbReference>
<dbReference type="Gene3D" id="3.30.565.10">
    <property type="entry name" value="Histidine kinase-like ATPase, C-terminal domain"/>
    <property type="match status" value="1"/>
</dbReference>
<reference evidence="4" key="1">
    <citation type="submission" date="2016-10" db="EMBL/GenBank/DDBJ databases">
        <title>Sequence of Gallionella enrichment culture.</title>
        <authorList>
            <person name="Poehlein A."/>
            <person name="Muehling M."/>
            <person name="Daniel R."/>
        </authorList>
    </citation>
    <scope>NUCLEOTIDE SEQUENCE</scope>
</reference>
<dbReference type="InterPro" id="IPR036097">
    <property type="entry name" value="HisK_dim/P_sf"/>
</dbReference>
<dbReference type="InterPro" id="IPR003594">
    <property type="entry name" value="HATPase_dom"/>
</dbReference>
<dbReference type="CDD" id="cd00082">
    <property type="entry name" value="HisKA"/>
    <property type="match status" value="1"/>
</dbReference>
<evidence type="ECO:0000256" key="1">
    <source>
        <dbReference type="ARBA" id="ARBA00022553"/>
    </source>
</evidence>
<feature type="domain" description="Histidine kinase" evidence="3">
    <location>
        <begin position="187"/>
        <end position="400"/>
    </location>
</feature>
<dbReference type="PRINTS" id="PR00344">
    <property type="entry name" value="BCTRLSENSOR"/>
</dbReference>
<dbReference type="InterPro" id="IPR003018">
    <property type="entry name" value="GAF"/>
</dbReference>
<dbReference type="Pfam" id="PF02518">
    <property type="entry name" value="HATPase_c"/>
    <property type="match status" value="1"/>
</dbReference>
<dbReference type="InterPro" id="IPR003661">
    <property type="entry name" value="HisK_dim/P_dom"/>
</dbReference>
<dbReference type="SUPFAM" id="SSF47384">
    <property type="entry name" value="Homodimeric domain of signal transducing histidine kinase"/>
    <property type="match status" value="1"/>
</dbReference>
<dbReference type="InterPro" id="IPR005467">
    <property type="entry name" value="His_kinase_dom"/>
</dbReference>
<dbReference type="AlphaFoldDB" id="A0A1J5S8Y8"/>
<dbReference type="GO" id="GO:0000155">
    <property type="term" value="F:phosphorelay sensor kinase activity"/>
    <property type="evidence" value="ECO:0007669"/>
    <property type="project" value="InterPro"/>
</dbReference>
<protein>
    <submittedName>
        <fullName evidence="4">Autoinducer 2 sensor kinase/phosphatase LuxQ</fullName>
        <ecNumber evidence="4">2.7.13.3</ecNumber>
        <ecNumber evidence="4">3.1.3.-</ecNumber>
    </submittedName>
</protein>
<dbReference type="InterPro" id="IPR004358">
    <property type="entry name" value="Sig_transdc_His_kin-like_C"/>
</dbReference>
<dbReference type="Gene3D" id="3.30.450.40">
    <property type="match status" value="1"/>
</dbReference>
<proteinExistence type="predicted"/>
<gene>
    <name evidence="4" type="primary">luxQ_12</name>
    <name evidence="4" type="ORF">GALL_128010</name>
</gene>
<dbReference type="InterPro" id="IPR036890">
    <property type="entry name" value="HATPase_C_sf"/>
</dbReference>
<accession>A0A1J5S8Y8</accession>
<name>A0A1J5S8Y8_9ZZZZ</name>
<dbReference type="InterPro" id="IPR029016">
    <property type="entry name" value="GAF-like_dom_sf"/>
</dbReference>
<dbReference type="PANTHER" id="PTHR43102:SF2">
    <property type="entry name" value="GAF DOMAIN-CONTAINING PROTEIN"/>
    <property type="match status" value="1"/>
</dbReference>
<evidence type="ECO:0000313" key="4">
    <source>
        <dbReference type="EMBL" id="OIR04985.1"/>
    </source>
</evidence>
<dbReference type="Pfam" id="PF01590">
    <property type="entry name" value="GAF"/>
    <property type="match status" value="1"/>
</dbReference>
<dbReference type="SUPFAM" id="SSF55781">
    <property type="entry name" value="GAF domain-like"/>
    <property type="match status" value="1"/>
</dbReference>
<comment type="caution">
    <text evidence="4">The sequence shown here is derived from an EMBL/GenBank/DDBJ whole genome shotgun (WGS) entry which is preliminary data.</text>
</comment>
<dbReference type="EMBL" id="MLJW01000053">
    <property type="protein sequence ID" value="OIR04985.1"/>
    <property type="molecule type" value="Genomic_DNA"/>
</dbReference>
<dbReference type="PROSITE" id="PS50109">
    <property type="entry name" value="HIS_KIN"/>
    <property type="match status" value="1"/>
</dbReference>
<keyword evidence="4" id="KW-0808">Transferase</keyword>
<dbReference type="EC" id="2.7.13.3" evidence="4"/>
<dbReference type="PANTHER" id="PTHR43102">
    <property type="entry name" value="SLR1143 PROTEIN"/>
    <property type="match status" value="1"/>
</dbReference>
<evidence type="ECO:0000259" key="3">
    <source>
        <dbReference type="PROSITE" id="PS50109"/>
    </source>
</evidence>
<keyword evidence="1" id="KW-0597">Phosphoprotein</keyword>
<dbReference type="SMART" id="SM00387">
    <property type="entry name" value="HATPase_c"/>
    <property type="match status" value="1"/>
</dbReference>
<dbReference type="GO" id="GO:0016787">
    <property type="term" value="F:hydrolase activity"/>
    <property type="evidence" value="ECO:0007669"/>
    <property type="project" value="UniProtKB-KW"/>
</dbReference>
<keyword evidence="2" id="KW-0175">Coiled coil</keyword>
<feature type="coiled-coil region" evidence="2">
    <location>
        <begin position="157"/>
        <end position="184"/>
    </location>
</feature>
<dbReference type="SUPFAM" id="SSF55874">
    <property type="entry name" value="ATPase domain of HSP90 chaperone/DNA topoisomerase II/histidine kinase"/>
    <property type="match status" value="1"/>
</dbReference>
<dbReference type="Gene3D" id="1.10.287.130">
    <property type="match status" value="1"/>
</dbReference>
<evidence type="ECO:0000256" key="2">
    <source>
        <dbReference type="SAM" id="Coils"/>
    </source>
</evidence>